<feature type="transmembrane region" description="Helical" evidence="2">
    <location>
        <begin position="23"/>
        <end position="44"/>
    </location>
</feature>
<dbReference type="EMBL" id="QFQP01000024">
    <property type="protein sequence ID" value="PZR08622.1"/>
    <property type="molecule type" value="Genomic_DNA"/>
</dbReference>
<evidence type="ECO:0000313" key="3">
    <source>
        <dbReference type="EMBL" id="PZR08622.1"/>
    </source>
</evidence>
<organism evidence="3 4">
    <name type="scientific">Archangium gephyra</name>
    <dbReference type="NCBI Taxonomy" id="48"/>
    <lineage>
        <taxon>Bacteria</taxon>
        <taxon>Pseudomonadati</taxon>
        <taxon>Myxococcota</taxon>
        <taxon>Myxococcia</taxon>
        <taxon>Myxococcales</taxon>
        <taxon>Cystobacterineae</taxon>
        <taxon>Archangiaceae</taxon>
        <taxon>Archangium</taxon>
    </lineage>
</organism>
<keyword evidence="2" id="KW-0472">Membrane</keyword>
<accession>A0A2W5T0N1</accession>
<protein>
    <submittedName>
        <fullName evidence="3">Uncharacterized protein</fullName>
    </submittedName>
</protein>
<gene>
    <name evidence="3" type="ORF">DI536_24270</name>
</gene>
<keyword evidence="2" id="KW-1133">Transmembrane helix</keyword>
<keyword evidence="2" id="KW-0812">Transmembrane</keyword>
<evidence type="ECO:0000256" key="2">
    <source>
        <dbReference type="SAM" id="Phobius"/>
    </source>
</evidence>
<feature type="compositionally biased region" description="Polar residues" evidence="1">
    <location>
        <begin position="47"/>
        <end position="57"/>
    </location>
</feature>
<dbReference type="Proteomes" id="UP000249061">
    <property type="component" value="Unassembled WGS sequence"/>
</dbReference>
<name>A0A2W5T0N1_9BACT</name>
<comment type="caution">
    <text evidence="3">The sequence shown here is derived from an EMBL/GenBank/DDBJ whole genome shotgun (WGS) entry which is preliminary data.</text>
</comment>
<sequence>MEAAADDLGRARRRLAPQRAARAFWWLKLTTFALFLTTSCAELATKSRGQPATSSSLEPRFTARH</sequence>
<evidence type="ECO:0000256" key="1">
    <source>
        <dbReference type="SAM" id="MobiDB-lite"/>
    </source>
</evidence>
<feature type="region of interest" description="Disordered" evidence="1">
    <location>
        <begin position="45"/>
        <end position="65"/>
    </location>
</feature>
<dbReference type="AlphaFoldDB" id="A0A2W5T0N1"/>
<reference evidence="3 4" key="1">
    <citation type="submission" date="2017-08" db="EMBL/GenBank/DDBJ databases">
        <title>Infants hospitalized years apart are colonized by the same room-sourced microbial strains.</title>
        <authorList>
            <person name="Brooks B."/>
            <person name="Olm M.R."/>
            <person name="Firek B.A."/>
            <person name="Baker R."/>
            <person name="Thomas B.C."/>
            <person name="Morowitz M.J."/>
            <person name="Banfield J.F."/>
        </authorList>
    </citation>
    <scope>NUCLEOTIDE SEQUENCE [LARGE SCALE GENOMIC DNA]</scope>
    <source>
        <strain evidence="3">S2_003_000_R2_14</strain>
    </source>
</reference>
<evidence type="ECO:0000313" key="4">
    <source>
        <dbReference type="Proteomes" id="UP000249061"/>
    </source>
</evidence>
<proteinExistence type="predicted"/>